<dbReference type="EMBL" id="ASJR01000002">
    <property type="protein sequence ID" value="ERP39114.1"/>
    <property type="molecule type" value="Genomic_DNA"/>
</dbReference>
<keyword evidence="1" id="KW-0413">Isomerase</keyword>
<dbReference type="Proteomes" id="UP000017148">
    <property type="component" value="Unassembled WGS sequence"/>
</dbReference>
<name>U7D9P4_9BACT</name>
<gene>
    <name evidence="1" type="ORF">CALK_0280</name>
</gene>
<dbReference type="AlphaFoldDB" id="U7D9P4"/>
<dbReference type="GO" id="GO:0016853">
    <property type="term" value="F:isomerase activity"/>
    <property type="evidence" value="ECO:0007669"/>
    <property type="project" value="UniProtKB-KW"/>
</dbReference>
<evidence type="ECO:0000313" key="2">
    <source>
        <dbReference type="Proteomes" id="UP000017148"/>
    </source>
</evidence>
<reference evidence="1 2" key="1">
    <citation type="journal article" date="2013" name="Environ. Microbiol.">
        <title>Genome analysis of Chitinivibrio alkaliphilus gen. nov., sp. nov., a novel extremely haloalkaliphilic anaerobic chitinolytic bacterium from the candidate phylum Termite Group 3.</title>
        <authorList>
            <person name="Sorokin D.Y."/>
            <person name="Gumerov V.M."/>
            <person name="Rakitin A.L."/>
            <person name="Beletsky A.V."/>
            <person name="Damste J.S."/>
            <person name="Muyzer G."/>
            <person name="Mardanov A.V."/>
            <person name="Ravin N.V."/>
        </authorList>
    </citation>
    <scope>NUCLEOTIDE SEQUENCE [LARGE SCALE GENOMIC DNA]</scope>
    <source>
        <strain evidence="1 2">ACht1</strain>
    </source>
</reference>
<organism evidence="1 2">
    <name type="scientific">Chitinivibrio alkaliphilus ACht1</name>
    <dbReference type="NCBI Taxonomy" id="1313304"/>
    <lineage>
        <taxon>Bacteria</taxon>
        <taxon>Pseudomonadati</taxon>
        <taxon>Fibrobacterota</taxon>
        <taxon>Chitinivibrionia</taxon>
        <taxon>Chitinivibrionales</taxon>
        <taxon>Chitinivibrionaceae</taxon>
        <taxon>Chitinivibrio</taxon>
    </lineage>
</organism>
<dbReference type="Pfam" id="PF13342">
    <property type="entry name" value="Toprim_Crpt"/>
    <property type="match status" value="1"/>
</dbReference>
<dbReference type="InterPro" id="IPR025589">
    <property type="entry name" value="Toprim_C_rpt"/>
</dbReference>
<evidence type="ECO:0000313" key="1">
    <source>
        <dbReference type="EMBL" id="ERP39114.1"/>
    </source>
</evidence>
<protein>
    <submittedName>
        <fullName evidence="1">DNA topoisomerase III</fullName>
    </submittedName>
</protein>
<dbReference type="STRING" id="1313304.CALK_0280"/>
<sequence>MSMPCPCCKGILTKKEYGWECSHCSFKIPYVYRQVRLRQDDVSALVHEGKTPWRGEWKTRRGRTCQGRLLVSKEYTLQFQGRRFPAAPCPLCGSTLYVADAYLFCEHCSFILFRKIASRTLTPNELRDLLNRRRTDILSGFLSRETGKFFSCRLCLEQDGTVRFDFE</sequence>
<accession>U7D9P4</accession>
<dbReference type="eggNOG" id="COG0550">
    <property type="taxonomic scope" value="Bacteria"/>
</dbReference>
<keyword evidence="2" id="KW-1185">Reference proteome</keyword>
<proteinExistence type="predicted"/>
<comment type="caution">
    <text evidence="1">The sequence shown here is derived from an EMBL/GenBank/DDBJ whole genome shotgun (WGS) entry which is preliminary data.</text>
</comment>